<comment type="cofactor">
    <cofactor evidence="1 10">
        <name>Zn(2+)</name>
        <dbReference type="ChEBI" id="CHEBI:29105"/>
    </cofactor>
</comment>
<evidence type="ECO:0000256" key="8">
    <source>
        <dbReference type="ARBA" id="ARBA00060557"/>
    </source>
</evidence>
<dbReference type="RefSeq" id="WP_248654242.1">
    <property type="nucleotide sequence ID" value="NZ_CP096658.1"/>
</dbReference>
<dbReference type="GO" id="GO:0070403">
    <property type="term" value="F:NAD+ binding"/>
    <property type="evidence" value="ECO:0007669"/>
    <property type="project" value="UniProtKB-ARBA"/>
</dbReference>
<dbReference type="AlphaFoldDB" id="A0A8U0IHL5"/>
<dbReference type="PROSITE" id="PS00059">
    <property type="entry name" value="ADH_ZINC"/>
    <property type="match status" value="1"/>
</dbReference>
<dbReference type="Gene3D" id="3.90.180.10">
    <property type="entry name" value="Medium-chain alcohol dehydrogenases, catalytic domain"/>
    <property type="match status" value="1"/>
</dbReference>
<protein>
    <recommendedName>
        <fullName evidence="9">L-threonine 3-dehydrogenase</fullName>
        <ecNumber evidence="9">1.1.1.103</ecNumber>
    </recommendedName>
</protein>
<evidence type="ECO:0000259" key="12">
    <source>
        <dbReference type="SMART" id="SM00829"/>
    </source>
</evidence>
<evidence type="ECO:0000256" key="3">
    <source>
        <dbReference type="ARBA" id="ARBA00022723"/>
    </source>
</evidence>
<dbReference type="GO" id="GO:0008743">
    <property type="term" value="F:L-threonine 3-dehydrogenase activity"/>
    <property type="evidence" value="ECO:0007669"/>
    <property type="project" value="UniProtKB-EC"/>
</dbReference>
<organism evidence="13 14">
    <name type="scientific">Halorussus gelatinilyticus</name>
    <dbReference type="NCBI Taxonomy" id="2937524"/>
    <lineage>
        <taxon>Archaea</taxon>
        <taxon>Methanobacteriati</taxon>
        <taxon>Methanobacteriota</taxon>
        <taxon>Stenosarchaea group</taxon>
        <taxon>Halobacteria</taxon>
        <taxon>Halobacteriales</taxon>
        <taxon>Haladaptataceae</taxon>
        <taxon>Halorussus</taxon>
    </lineage>
</organism>
<proteinExistence type="inferred from homology"/>
<dbReference type="Pfam" id="PF00107">
    <property type="entry name" value="ADH_zinc_N"/>
    <property type="match status" value="1"/>
</dbReference>
<dbReference type="SUPFAM" id="SSF51735">
    <property type="entry name" value="NAD(P)-binding Rossmann-fold domains"/>
    <property type="match status" value="1"/>
</dbReference>
<accession>A0A8U0IHL5</accession>
<comment type="similarity">
    <text evidence="2 10">Belongs to the zinc-containing alcohol dehydrogenase family.</text>
</comment>
<dbReference type="Gene3D" id="3.40.50.720">
    <property type="entry name" value="NAD(P)-binding Rossmann-like Domain"/>
    <property type="match status" value="1"/>
</dbReference>
<dbReference type="KEGG" id="haxz:M0R88_14675"/>
<gene>
    <name evidence="13" type="ORF">M0R88_14675</name>
</gene>
<dbReference type="InterPro" id="IPR011032">
    <property type="entry name" value="GroES-like_sf"/>
</dbReference>
<dbReference type="CDD" id="cd05285">
    <property type="entry name" value="sorbitol_DH"/>
    <property type="match status" value="1"/>
</dbReference>
<keyword evidence="4 10" id="KW-0862">Zinc</keyword>
<keyword evidence="6" id="KW-0520">NAD</keyword>
<evidence type="ECO:0000313" key="13">
    <source>
        <dbReference type="EMBL" id="UPV99751.1"/>
    </source>
</evidence>
<dbReference type="PANTHER" id="PTHR43161">
    <property type="entry name" value="SORBITOL DEHYDROGENASE"/>
    <property type="match status" value="1"/>
</dbReference>
<keyword evidence="5" id="KW-0560">Oxidoreductase</keyword>
<dbReference type="GeneID" id="72191124"/>
<evidence type="ECO:0000256" key="9">
    <source>
        <dbReference type="ARBA" id="ARBA00066604"/>
    </source>
</evidence>
<evidence type="ECO:0000256" key="7">
    <source>
        <dbReference type="ARBA" id="ARBA00050613"/>
    </source>
</evidence>
<dbReference type="Pfam" id="PF08240">
    <property type="entry name" value="ADH_N"/>
    <property type="match status" value="1"/>
</dbReference>
<evidence type="ECO:0000256" key="5">
    <source>
        <dbReference type="ARBA" id="ARBA00023002"/>
    </source>
</evidence>
<keyword evidence="3 10" id="KW-0479">Metal-binding</keyword>
<dbReference type="GO" id="GO:0016597">
    <property type="term" value="F:amino acid binding"/>
    <property type="evidence" value="ECO:0007669"/>
    <property type="project" value="UniProtKB-ARBA"/>
</dbReference>
<dbReference type="SUPFAM" id="SSF50129">
    <property type="entry name" value="GroES-like"/>
    <property type="match status" value="1"/>
</dbReference>
<sequence length="351" mass="36630">MRTAVLSEPGELAVEERPRPDPAPDEVLVAVGEVGICGSDLHYYQHGRIGDYVVEDPLILGHESAGEVVAVGEAVSGLAAGDRVALEPGVPCRRCAHCKRGEYNLCPDVTFMATPPDDGAFAEYVAWPADFAYRLPESVSVREGALCEPLSVGLHVARRGEIGVGDSVLITGAGPIGLLAMEAARAAGATEIVVSDVVEGKLRRAEERGADATIDPRDEDLGEAVARHTAGEGRGGDGDAGVDVVVEASGAESAIAGSLDAVRRGGTVVFVGLADEAEVPLDVLDVVDNELDVRGSFRYRNTYPAAIDLLADGEVDAAGIVDFAADLDDVDEAFRRAMDPETVKGMVTIET</sequence>
<keyword evidence="14" id="KW-1185">Reference proteome</keyword>
<evidence type="ECO:0000256" key="4">
    <source>
        <dbReference type="ARBA" id="ARBA00022833"/>
    </source>
</evidence>
<dbReference type="PANTHER" id="PTHR43161:SF9">
    <property type="entry name" value="SORBITOL DEHYDROGENASE"/>
    <property type="match status" value="1"/>
</dbReference>
<feature type="region of interest" description="Disordered" evidence="11">
    <location>
        <begin position="1"/>
        <end position="24"/>
    </location>
</feature>
<dbReference type="InterPro" id="IPR045306">
    <property type="entry name" value="SDH-like"/>
</dbReference>
<evidence type="ECO:0000256" key="6">
    <source>
        <dbReference type="ARBA" id="ARBA00023027"/>
    </source>
</evidence>
<name>A0A8U0IHL5_9EURY</name>
<dbReference type="GO" id="GO:0051289">
    <property type="term" value="P:protein homotetramerization"/>
    <property type="evidence" value="ECO:0007669"/>
    <property type="project" value="UniProtKB-ARBA"/>
</dbReference>
<evidence type="ECO:0000256" key="10">
    <source>
        <dbReference type="RuleBase" id="RU361277"/>
    </source>
</evidence>
<dbReference type="InterPro" id="IPR002328">
    <property type="entry name" value="ADH_Zn_CS"/>
</dbReference>
<dbReference type="GO" id="GO:0008270">
    <property type="term" value="F:zinc ion binding"/>
    <property type="evidence" value="ECO:0007669"/>
    <property type="project" value="InterPro"/>
</dbReference>
<dbReference type="InterPro" id="IPR013154">
    <property type="entry name" value="ADH-like_N"/>
</dbReference>
<comment type="pathway">
    <text evidence="8">Amino-acid degradation; L-threonine degradation via oxydo-reductase pathway; glycine from L-threonine: step 1/2.</text>
</comment>
<evidence type="ECO:0000256" key="2">
    <source>
        <dbReference type="ARBA" id="ARBA00008072"/>
    </source>
</evidence>
<dbReference type="InterPro" id="IPR013149">
    <property type="entry name" value="ADH-like_C"/>
</dbReference>
<dbReference type="InterPro" id="IPR036291">
    <property type="entry name" value="NAD(P)-bd_dom_sf"/>
</dbReference>
<comment type="catalytic activity">
    <reaction evidence="7">
        <text>L-threonine + NAD(+) = (2S)-2-amino-3-oxobutanoate + NADH + H(+)</text>
        <dbReference type="Rhea" id="RHEA:13161"/>
        <dbReference type="ChEBI" id="CHEBI:15378"/>
        <dbReference type="ChEBI" id="CHEBI:57540"/>
        <dbReference type="ChEBI" id="CHEBI:57926"/>
        <dbReference type="ChEBI" id="CHEBI:57945"/>
        <dbReference type="ChEBI" id="CHEBI:78948"/>
        <dbReference type="EC" id="1.1.1.103"/>
    </reaction>
</comment>
<feature type="domain" description="Enoyl reductase (ER)" evidence="12">
    <location>
        <begin position="7"/>
        <end position="347"/>
    </location>
</feature>
<reference evidence="13" key="1">
    <citation type="submission" date="2022-04" db="EMBL/GenBank/DDBJ databases">
        <title>Diverse halophilic archaea isolated from saline environments.</title>
        <authorList>
            <person name="Cui H.-L."/>
        </authorList>
    </citation>
    <scope>NUCLEOTIDE SEQUENCE</scope>
    <source>
        <strain evidence="13">XZYJT40</strain>
    </source>
</reference>
<dbReference type="FunFam" id="3.40.50.720:FF:000068">
    <property type="entry name" value="Sorbitol dehydrogenase"/>
    <property type="match status" value="1"/>
</dbReference>
<evidence type="ECO:0000313" key="14">
    <source>
        <dbReference type="Proteomes" id="UP000830434"/>
    </source>
</evidence>
<dbReference type="EC" id="1.1.1.103" evidence="9"/>
<dbReference type="InterPro" id="IPR020843">
    <property type="entry name" value="ER"/>
</dbReference>
<dbReference type="Proteomes" id="UP000830434">
    <property type="component" value="Chromosome"/>
</dbReference>
<dbReference type="SMART" id="SM00829">
    <property type="entry name" value="PKS_ER"/>
    <property type="match status" value="1"/>
</dbReference>
<evidence type="ECO:0000256" key="1">
    <source>
        <dbReference type="ARBA" id="ARBA00001947"/>
    </source>
</evidence>
<dbReference type="EMBL" id="CP096658">
    <property type="protein sequence ID" value="UPV99751.1"/>
    <property type="molecule type" value="Genomic_DNA"/>
</dbReference>
<dbReference type="GO" id="GO:0006566">
    <property type="term" value="P:threonine metabolic process"/>
    <property type="evidence" value="ECO:0007669"/>
    <property type="project" value="UniProtKB-ARBA"/>
</dbReference>
<evidence type="ECO:0000256" key="11">
    <source>
        <dbReference type="SAM" id="MobiDB-lite"/>
    </source>
</evidence>